<organism evidence="2 3">
    <name type="scientific">Chionoecetes opilio</name>
    <name type="common">Atlantic snow crab</name>
    <name type="synonym">Cancer opilio</name>
    <dbReference type="NCBI Taxonomy" id="41210"/>
    <lineage>
        <taxon>Eukaryota</taxon>
        <taxon>Metazoa</taxon>
        <taxon>Ecdysozoa</taxon>
        <taxon>Arthropoda</taxon>
        <taxon>Crustacea</taxon>
        <taxon>Multicrustacea</taxon>
        <taxon>Malacostraca</taxon>
        <taxon>Eumalacostraca</taxon>
        <taxon>Eucarida</taxon>
        <taxon>Decapoda</taxon>
        <taxon>Pleocyemata</taxon>
        <taxon>Brachyura</taxon>
        <taxon>Eubrachyura</taxon>
        <taxon>Majoidea</taxon>
        <taxon>Majidae</taxon>
        <taxon>Chionoecetes</taxon>
    </lineage>
</organism>
<protein>
    <submittedName>
        <fullName evidence="2">Uncharacterized protein</fullName>
    </submittedName>
</protein>
<dbReference type="AlphaFoldDB" id="A0A8J4Y8E6"/>
<feature type="region of interest" description="Disordered" evidence="1">
    <location>
        <begin position="1"/>
        <end position="23"/>
    </location>
</feature>
<reference evidence="2" key="1">
    <citation type="submission" date="2020-07" db="EMBL/GenBank/DDBJ databases">
        <title>The High-quality genome of the commercially important snow crab, Chionoecetes opilio.</title>
        <authorList>
            <person name="Jeong J.-H."/>
            <person name="Ryu S."/>
        </authorList>
    </citation>
    <scope>NUCLEOTIDE SEQUENCE</scope>
    <source>
        <strain evidence="2">MADBK_172401_WGS</strain>
        <tissue evidence="2">Digestive gland</tissue>
    </source>
</reference>
<evidence type="ECO:0000313" key="2">
    <source>
        <dbReference type="EMBL" id="KAG0722512.1"/>
    </source>
</evidence>
<accession>A0A8J4Y8E6</accession>
<dbReference type="Proteomes" id="UP000770661">
    <property type="component" value="Unassembled WGS sequence"/>
</dbReference>
<keyword evidence="3" id="KW-1185">Reference proteome</keyword>
<feature type="region of interest" description="Disordered" evidence="1">
    <location>
        <begin position="146"/>
        <end position="171"/>
    </location>
</feature>
<sequence>MCGYAIRTPPPAPQKPSCPPRPPQYPFQQVVADFISTGGHTYIAVADRLSDGSKWEHLSGRPHQCTLIKGFSDDGSSASASQRSCRAMGERTPTSQESRGFLDTWGCAAEGLISPITPSLTAAQRRQSVCPKGCYAATLAGTAPWTPTPLHGPSCSTLNHPPQGSEASQPS</sequence>
<evidence type="ECO:0000313" key="3">
    <source>
        <dbReference type="Proteomes" id="UP000770661"/>
    </source>
</evidence>
<dbReference type="EMBL" id="JACEEZ010009450">
    <property type="protein sequence ID" value="KAG0722512.1"/>
    <property type="molecule type" value="Genomic_DNA"/>
</dbReference>
<comment type="caution">
    <text evidence="2">The sequence shown here is derived from an EMBL/GenBank/DDBJ whole genome shotgun (WGS) entry which is preliminary data.</text>
</comment>
<feature type="compositionally biased region" description="Polar residues" evidence="1">
    <location>
        <begin position="154"/>
        <end position="171"/>
    </location>
</feature>
<name>A0A8J4Y8E6_CHIOP</name>
<gene>
    <name evidence="2" type="ORF">GWK47_044349</name>
</gene>
<evidence type="ECO:0000256" key="1">
    <source>
        <dbReference type="SAM" id="MobiDB-lite"/>
    </source>
</evidence>
<feature type="compositionally biased region" description="Pro residues" evidence="1">
    <location>
        <begin position="8"/>
        <end position="23"/>
    </location>
</feature>
<feature type="region of interest" description="Disordered" evidence="1">
    <location>
        <begin position="72"/>
        <end position="98"/>
    </location>
</feature>
<dbReference type="OrthoDB" id="6766226at2759"/>
<proteinExistence type="predicted"/>